<sequence>MKTENFLLWIFACSAVLCLAACSDEYMPSDAEKMESPVTIDGLSFSLITCDENMIPKNEFKEGEYVWFKFSMENNTDKVFGIEEGTLHDPVSIEYNNGSTHLINIYDVNGNYVTLVQTRPFVNMNVVDHATAYPGECCPDDRFGVTGLNINCWPPEGADPLTVSGPEDVTYDGGYSWDRNLPAAKKGKYIAKINSLIRIDTCDAITSRFDKFGYVNIALEASFEVK</sequence>
<gene>
    <name evidence="2" type="ORF">IAB88_02035</name>
</gene>
<evidence type="ECO:0000313" key="2">
    <source>
        <dbReference type="EMBL" id="MBO8475755.1"/>
    </source>
</evidence>
<dbReference type="EMBL" id="JADIMC010000024">
    <property type="protein sequence ID" value="MBO8475755.1"/>
    <property type="molecule type" value="Genomic_DNA"/>
</dbReference>
<proteinExistence type="predicted"/>
<feature type="chain" id="PRO_5039110203" evidence="1">
    <location>
        <begin position="24"/>
        <end position="226"/>
    </location>
</feature>
<evidence type="ECO:0000256" key="1">
    <source>
        <dbReference type="SAM" id="SignalP"/>
    </source>
</evidence>
<feature type="signal peptide" evidence="1">
    <location>
        <begin position="1"/>
        <end position="23"/>
    </location>
</feature>
<reference evidence="2" key="2">
    <citation type="journal article" date="2021" name="PeerJ">
        <title>Extensive microbial diversity within the chicken gut microbiome revealed by metagenomics and culture.</title>
        <authorList>
            <person name="Gilroy R."/>
            <person name="Ravi A."/>
            <person name="Getino M."/>
            <person name="Pursley I."/>
            <person name="Horton D.L."/>
            <person name="Alikhan N.F."/>
            <person name="Baker D."/>
            <person name="Gharbi K."/>
            <person name="Hall N."/>
            <person name="Watson M."/>
            <person name="Adriaenssens E.M."/>
            <person name="Foster-Nyarko E."/>
            <person name="Jarju S."/>
            <person name="Secka A."/>
            <person name="Antonio M."/>
            <person name="Oren A."/>
            <person name="Chaudhuri R.R."/>
            <person name="La Ragione R."/>
            <person name="Hildebrand F."/>
            <person name="Pallen M.J."/>
        </authorList>
    </citation>
    <scope>NUCLEOTIDE SEQUENCE</scope>
    <source>
        <strain evidence="2">6919</strain>
    </source>
</reference>
<comment type="caution">
    <text evidence="2">The sequence shown here is derived from an EMBL/GenBank/DDBJ whole genome shotgun (WGS) entry which is preliminary data.</text>
</comment>
<protein>
    <submittedName>
        <fullName evidence="2">Uncharacterized protein</fullName>
    </submittedName>
</protein>
<dbReference type="AlphaFoldDB" id="A0A9D9INY8"/>
<evidence type="ECO:0000313" key="3">
    <source>
        <dbReference type="Proteomes" id="UP000823598"/>
    </source>
</evidence>
<dbReference type="Proteomes" id="UP000823598">
    <property type="component" value="Unassembled WGS sequence"/>
</dbReference>
<accession>A0A9D9INY8</accession>
<organism evidence="2 3">
    <name type="scientific">Candidatus Limisoma faecipullorum</name>
    <dbReference type="NCBI Taxonomy" id="2840854"/>
    <lineage>
        <taxon>Bacteria</taxon>
        <taxon>Pseudomonadati</taxon>
        <taxon>Bacteroidota</taxon>
        <taxon>Bacteroidia</taxon>
        <taxon>Bacteroidales</taxon>
        <taxon>Candidatus Limisoma</taxon>
    </lineage>
</organism>
<name>A0A9D9INY8_9BACT</name>
<keyword evidence="1" id="KW-0732">Signal</keyword>
<reference evidence="2" key="1">
    <citation type="submission" date="2020-10" db="EMBL/GenBank/DDBJ databases">
        <authorList>
            <person name="Gilroy R."/>
        </authorList>
    </citation>
    <scope>NUCLEOTIDE SEQUENCE</scope>
    <source>
        <strain evidence="2">6919</strain>
    </source>
</reference>